<evidence type="ECO:0000259" key="4">
    <source>
        <dbReference type="Pfam" id="PF00891"/>
    </source>
</evidence>
<feature type="domain" description="O-methyltransferase C-terminal" evidence="4">
    <location>
        <begin position="210"/>
        <end position="405"/>
    </location>
</feature>
<dbReference type="PROSITE" id="PS51683">
    <property type="entry name" value="SAM_OMT_II"/>
    <property type="match status" value="1"/>
</dbReference>
<keyword evidence="6" id="KW-1185">Reference proteome</keyword>
<dbReference type="InterPro" id="IPR001077">
    <property type="entry name" value="COMT_C"/>
</dbReference>
<evidence type="ECO:0000313" key="6">
    <source>
        <dbReference type="Proteomes" id="UP000664534"/>
    </source>
</evidence>
<protein>
    <recommendedName>
        <fullName evidence="4">O-methyltransferase C-terminal domain-containing protein</fullName>
    </recommendedName>
</protein>
<evidence type="ECO:0000256" key="1">
    <source>
        <dbReference type="ARBA" id="ARBA00022603"/>
    </source>
</evidence>
<keyword evidence="3" id="KW-0949">S-adenosyl-L-methionine</keyword>
<sequence>MKNASRILELATHILENTTVVNDHLTATGHPQPSFDIDGPTNLTLSSNDAEKARIACIGASIELQDLMQGPIACLRPAVNKSQHSHKTKPYIRAQTDESPQCHKINATSLEAIYRYDIPSKVPLDDTGIPFRDLAERCDMYEPNLRRVLRYAMLYHRVFREPRAGYVMHSAASRLLVEDPAMFDALGLMFDESWQAFARGYTLAHSPSATPWSHYATHPRLAKRFASAMTSLTSNAGQSPQYLATGYPWASLPAGSTVIDMGGSEGHVSVAIATEHDHLRFVVQDLADVISRARLGDEVEEGVKERVRFVAQDFMQEQRVEGEVFLLRWVCHDWPDGYVVRILRNLRPVLRDGDKVVVNDQVMPGVGEVSSVVERQIRFFDLVMLSFFNSREREKADWESLFRNADERFQEIRIWVPEGSSFGIIEATWRSH</sequence>
<dbReference type="SUPFAM" id="SSF53335">
    <property type="entry name" value="S-adenosyl-L-methionine-dependent methyltransferases"/>
    <property type="match status" value="1"/>
</dbReference>
<reference evidence="5" key="1">
    <citation type="submission" date="2021-03" db="EMBL/GenBank/DDBJ databases">
        <authorList>
            <person name="Tagirdzhanova G."/>
        </authorList>
    </citation>
    <scope>NUCLEOTIDE SEQUENCE</scope>
</reference>
<dbReference type="GO" id="GO:0008171">
    <property type="term" value="F:O-methyltransferase activity"/>
    <property type="evidence" value="ECO:0007669"/>
    <property type="project" value="InterPro"/>
</dbReference>
<dbReference type="Gene3D" id="3.40.50.150">
    <property type="entry name" value="Vaccinia Virus protein VP39"/>
    <property type="match status" value="1"/>
</dbReference>
<dbReference type="InterPro" id="IPR029063">
    <property type="entry name" value="SAM-dependent_MTases_sf"/>
</dbReference>
<comment type="caution">
    <text evidence="5">The sequence shown here is derived from an EMBL/GenBank/DDBJ whole genome shotgun (WGS) entry which is preliminary data.</text>
</comment>
<name>A0A8H3I2A7_9LECA</name>
<evidence type="ECO:0000256" key="2">
    <source>
        <dbReference type="ARBA" id="ARBA00022679"/>
    </source>
</evidence>
<dbReference type="PANTHER" id="PTHR43712">
    <property type="entry name" value="PUTATIVE (AFU_ORTHOLOGUE AFUA_4G14580)-RELATED"/>
    <property type="match status" value="1"/>
</dbReference>
<evidence type="ECO:0000256" key="3">
    <source>
        <dbReference type="ARBA" id="ARBA00022691"/>
    </source>
</evidence>
<dbReference type="CDD" id="cd02440">
    <property type="entry name" value="AdoMet_MTases"/>
    <property type="match status" value="1"/>
</dbReference>
<keyword evidence="2" id="KW-0808">Transferase</keyword>
<dbReference type="Pfam" id="PF00891">
    <property type="entry name" value="Methyltransf_2"/>
    <property type="match status" value="1"/>
</dbReference>
<dbReference type="Gene3D" id="1.10.10.10">
    <property type="entry name" value="Winged helix-like DNA-binding domain superfamily/Winged helix DNA-binding domain"/>
    <property type="match status" value="1"/>
</dbReference>
<dbReference type="OrthoDB" id="1606438at2759"/>
<keyword evidence="1" id="KW-0489">Methyltransferase</keyword>
<dbReference type="InterPro" id="IPR016461">
    <property type="entry name" value="COMT-like"/>
</dbReference>
<dbReference type="SUPFAM" id="SSF46785">
    <property type="entry name" value="Winged helix' DNA-binding domain"/>
    <property type="match status" value="1"/>
</dbReference>
<dbReference type="EMBL" id="CAJPDT010000010">
    <property type="protein sequence ID" value="CAF9912337.1"/>
    <property type="molecule type" value="Genomic_DNA"/>
</dbReference>
<dbReference type="GO" id="GO:0032259">
    <property type="term" value="P:methylation"/>
    <property type="evidence" value="ECO:0007669"/>
    <property type="project" value="UniProtKB-KW"/>
</dbReference>
<accession>A0A8H3I2A7</accession>
<proteinExistence type="predicted"/>
<evidence type="ECO:0000313" key="5">
    <source>
        <dbReference type="EMBL" id="CAF9912337.1"/>
    </source>
</evidence>
<organism evidence="5 6">
    <name type="scientific">Imshaugia aleurites</name>
    <dbReference type="NCBI Taxonomy" id="172621"/>
    <lineage>
        <taxon>Eukaryota</taxon>
        <taxon>Fungi</taxon>
        <taxon>Dikarya</taxon>
        <taxon>Ascomycota</taxon>
        <taxon>Pezizomycotina</taxon>
        <taxon>Lecanoromycetes</taxon>
        <taxon>OSLEUM clade</taxon>
        <taxon>Lecanoromycetidae</taxon>
        <taxon>Lecanorales</taxon>
        <taxon>Lecanorineae</taxon>
        <taxon>Parmeliaceae</taxon>
        <taxon>Imshaugia</taxon>
    </lineage>
</organism>
<dbReference type="InterPro" id="IPR036388">
    <property type="entry name" value="WH-like_DNA-bd_sf"/>
</dbReference>
<dbReference type="PANTHER" id="PTHR43712:SF5">
    <property type="entry name" value="O-METHYLTRANSFERASE ASQN-RELATED"/>
    <property type="match status" value="1"/>
</dbReference>
<dbReference type="Proteomes" id="UP000664534">
    <property type="component" value="Unassembled WGS sequence"/>
</dbReference>
<gene>
    <name evidence="5" type="ORF">IMSHALPRED_000287</name>
</gene>
<dbReference type="AlphaFoldDB" id="A0A8H3I2A7"/>
<dbReference type="InterPro" id="IPR036390">
    <property type="entry name" value="WH_DNA-bd_sf"/>
</dbReference>